<reference evidence="1" key="2">
    <citation type="journal article" date="2022" name="New Phytol.">
        <title>Evolutionary transition to the ectomycorrhizal habit in the genomes of a hyperdiverse lineage of mushroom-forming fungi.</title>
        <authorList>
            <person name="Looney B."/>
            <person name="Miyauchi S."/>
            <person name="Morin E."/>
            <person name="Drula E."/>
            <person name="Courty P.E."/>
            <person name="Kohler A."/>
            <person name="Kuo A."/>
            <person name="LaButti K."/>
            <person name="Pangilinan J."/>
            <person name="Lipzen A."/>
            <person name="Riley R."/>
            <person name="Andreopoulos W."/>
            <person name="He G."/>
            <person name="Johnson J."/>
            <person name="Nolan M."/>
            <person name="Tritt A."/>
            <person name="Barry K.W."/>
            <person name="Grigoriev I.V."/>
            <person name="Nagy L.G."/>
            <person name="Hibbett D."/>
            <person name="Henrissat B."/>
            <person name="Matheny P.B."/>
            <person name="Labbe J."/>
            <person name="Martin F.M."/>
        </authorList>
    </citation>
    <scope>NUCLEOTIDE SEQUENCE</scope>
    <source>
        <strain evidence="1">EC-137</strain>
    </source>
</reference>
<organism evidence="1 2">
    <name type="scientific">Vararia minispora EC-137</name>
    <dbReference type="NCBI Taxonomy" id="1314806"/>
    <lineage>
        <taxon>Eukaryota</taxon>
        <taxon>Fungi</taxon>
        <taxon>Dikarya</taxon>
        <taxon>Basidiomycota</taxon>
        <taxon>Agaricomycotina</taxon>
        <taxon>Agaricomycetes</taxon>
        <taxon>Russulales</taxon>
        <taxon>Lachnocladiaceae</taxon>
        <taxon>Vararia</taxon>
    </lineage>
</organism>
<accession>A0ACB8QWM9</accession>
<proteinExistence type="predicted"/>
<name>A0ACB8QWM9_9AGAM</name>
<sequence length="797" mass="86005">MAQTPKKLVHWAVEYSKSPLASPASDASSAHGDSTSTLQYVNGQLCAHGFATSPGISLDGLSSASSEKVVKCLFAMLSQRMEDMNRTEELTTKLRTLSYDHERLLSLYKSALENAASAEREASSLKSKLTNASRTLAQSEAAHKHTTTELQRTRSAMQSLRATHAAETKKKEKEVERMTERWSKLSDSQLKLGNVRSGITMTCANAQAVEGREVGKNLVDSVLEDAEEVCRRLKEEHVGVKALVVDIAKAVQKILYKATSLDPDDFDYPQPLEDADIFGLPPADTAAEKLSSLLTSLRDAVVNLRSDEPRPSAEAGSSHPTSTSSQTSVNVEHLQKTIASLRSELDKAQKESQSQAAKAQALFDQIAAETPREQKPATNLAPSRDELAHLRIELEEQRREYDEAAVGLGKDRATFEVIVTITDIGSKILTDLQRERLDFLEEKRAWQIERLLNPGPSSSNAFEISSRVSSEPLPEEHFAPEVNSPPPLSPHKSPRRHKTKQLSPRKSPLKAHRPPRRGNALGKLNFAPAYETEVIPVPSSTLLPTAFILPPPSPQSRLPPRTGPLTAEPCAVDPKTATQQLHALFGDANAAPAKLVPSTTPPFTDPFDSSEEAPVASELTPDAAPSHPFPVAKPFAARMIHAYSPAKPSPLSRILKLADSPEGAPRLPAVFPATFAASPDSLSSLEEEESSPLYNKAETAATRDALPAAASNRTDNAAGKKGKRSLAASGEAEEKENTMKRRLKGPAARKPRPPPAASVAAVKVKSRPAASAPEANASGKPGPRRVPFNSAEAGWRG</sequence>
<dbReference type="EMBL" id="MU273474">
    <property type="protein sequence ID" value="KAI0036208.1"/>
    <property type="molecule type" value="Genomic_DNA"/>
</dbReference>
<comment type="caution">
    <text evidence="1">The sequence shown here is derived from an EMBL/GenBank/DDBJ whole genome shotgun (WGS) entry which is preliminary data.</text>
</comment>
<dbReference type="Proteomes" id="UP000814128">
    <property type="component" value="Unassembled WGS sequence"/>
</dbReference>
<gene>
    <name evidence="1" type="ORF">K488DRAFT_82317</name>
</gene>
<evidence type="ECO:0000313" key="2">
    <source>
        <dbReference type="Proteomes" id="UP000814128"/>
    </source>
</evidence>
<keyword evidence="2" id="KW-1185">Reference proteome</keyword>
<protein>
    <submittedName>
        <fullName evidence="1">Afadin and alpha-actinin-binding-domain-containing protein</fullName>
    </submittedName>
</protein>
<reference evidence="1" key="1">
    <citation type="submission" date="2021-02" db="EMBL/GenBank/DDBJ databases">
        <authorList>
            <consortium name="DOE Joint Genome Institute"/>
            <person name="Ahrendt S."/>
            <person name="Looney B.P."/>
            <person name="Miyauchi S."/>
            <person name="Morin E."/>
            <person name="Drula E."/>
            <person name="Courty P.E."/>
            <person name="Chicoki N."/>
            <person name="Fauchery L."/>
            <person name="Kohler A."/>
            <person name="Kuo A."/>
            <person name="Labutti K."/>
            <person name="Pangilinan J."/>
            <person name="Lipzen A."/>
            <person name="Riley R."/>
            <person name="Andreopoulos W."/>
            <person name="He G."/>
            <person name="Johnson J."/>
            <person name="Barry K.W."/>
            <person name="Grigoriev I.V."/>
            <person name="Nagy L."/>
            <person name="Hibbett D."/>
            <person name="Henrissat B."/>
            <person name="Matheny P.B."/>
            <person name="Labbe J."/>
            <person name="Martin F."/>
        </authorList>
    </citation>
    <scope>NUCLEOTIDE SEQUENCE</scope>
    <source>
        <strain evidence="1">EC-137</strain>
    </source>
</reference>
<evidence type="ECO:0000313" key="1">
    <source>
        <dbReference type="EMBL" id="KAI0036208.1"/>
    </source>
</evidence>